<dbReference type="InterPro" id="IPR042066">
    <property type="entry name" value="Spt6_death-like"/>
</dbReference>
<evidence type="ECO:0000256" key="15">
    <source>
        <dbReference type="PIRSR" id="PIRSR622684-1"/>
    </source>
</evidence>
<feature type="compositionally biased region" description="Polar residues" evidence="18">
    <location>
        <begin position="2665"/>
        <end position="2674"/>
    </location>
</feature>
<feature type="compositionally biased region" description="Basic and acidic residues" evidence="18">
    <location>
        <begin position="999"/>
        <end position="1009"/>
    </location>
</feature>
<dbReference type="FunFam" id="1.10.150.850:FF:000003">
    <property type="entry name" value="Transcription elongation factor spt6"/>
    <property type="match status" value="1"/>
</dbReference>
<comment type="similarity">
    <text evidence="3">Belongs to the peptidase C2 family.</text>
</comment>
<feature type="compositionally biased region" description="Acidic residues" evidence="18">
    <location>
        <begin position="1071"/>
        <end position="1081"/>
    </location>
</feature>
<dbReference type="Gene3D" id="1.10.150.850">
    <property type="entry name" value="Spt6, helix-hairpin-helix domain"/>
    <property type="match status" value="1"/>
</dbReference>
<feature type="region of interest" description="Disordered" evidence="18">
    <location>
        <begin position="2544"/>
        <end position="2749"/>
    </location>
</feature>
<dbReference type="InterPro" id="IPR023319">
    <property type="entry name" value="Tex-like_HTH_dom_sf"/>
</dbReference>
<dbReference type="SUPFAM" id="SSF49758">
    <property type="entry name" value="Calpain large subunit, middle domain (domain III)"/>
    <property type="match status" value="2"/>
</dbReference>
<feature type="compositionally biased region" description="Basic and acidic residues" evidence="18">
    <location>
        <begin position="1099"/>
        <end position="1110"/>
    </location>
</feature>
<dbReference type="Pfam" id="PF04178">
    <property type="entry name" value="Got1"/>
    <property type="match status" value="1"/>
</dbReference>
<dbReference type="Pfam" id="PF04212">
    <property type="entry name" value="MIT"/>
    <property type="match status" value="1"/>
</dbReference>
<feature type="compositionally biased region" description="Acidic residues" evidence="18">
    <location>
        <begin position="1035"/>
        <end position="1049"/>
    </location>
</feature>
<dbReference type="SMART" id="SM00230">
    <property type="entry name" value="CysPc"/>
    <property type="match status" value="1"/>
</dbReference>
<dbReference type="PANTHER" id="PTHR10145">
    <property type="entry name" value="TRANSCRIPTION ELONGATION FACTOR SPT6"/>
    <property type="match status" value="1"/>
</dbReference>
<feature type="compositionally biased region" description="Polar residues" evidence="18">
    <location>
        <begin position="2599"/>
        <end position="2620"/>
    </location>
</feature>
<feature type="compositionally biased region" description="Acidic residues" evidence="18">
    <location>
        <begin position="1448"/>
        <end position="1469"/>
    </location>
</feature>
<accession>A0A8J6HIB0</accession>
<dbReference type="InterPro" id="IPR038765">
    <property type="entry name" value="Papain-like_cys_pep_sf"/>
</dbReference>
<evidence type="ECO:0000256" key="16">
    <source>
        <dbReference type="PROSITE-ProRule" id="PRU00191"/>
    </source>
</evidence>
<keyword evidence="9" id="KW-0175">Coiled coil</keyword>
<dbReference type="InterPro" id="IPR003029">
    <property type="entry name" value="S1_domain"/>
</dbReference>
<dbReference type="SUPFAM" id="SSF53098">
    <property type="entry name" value="Ribonuclease H-like"/>
    <property type="match status" value="1"/>
</dbReference>
<keyword evidence="11" id="KW-0804">Transcription</keyword>
<evidence type="ECO:0000256" key="17">
    <source>
        <dbReference type="PROSITE-ProRule" id="PRU00239"/>
    </source>
</evidence>
<keyword evidence="16" id="KW-0727">SH2 domain</keyword>
<dbReference type="InterPro" id="IPR022684">
    <property type="entry name" value="Calpain_cysteine_protease"/>
</dbReference>
<keyword evidence="12" id="KW-0143">Chaperone</keyword>
<dbReference type="Pfam" id="PF14639">
    <property type="entry name" value="YqgF"/>
    <property type="match status" value="1"/>
</dbReference>
<dbReference type="Gene3D" id="2.60.120.380">
    <property type="match status" value="2"/>
</dbReference>
<evidence type="ECO:0000256" key="10">
    <source>
        <dbReference type="ARBA" id="ARBA00023136"/>
    </source>
</evidence>
<feature type="compositionally biased region" description="Acidic residues" evidence="18">
    <location>
        <begin position="1177"/>
        <end position="1194"/>
    </location>
</feature>
<dbReference type="SUPFAM" id="SSF55550">
    <property type="entry name" value="SH2 domain"/>
    <property type="match status" value="2"/>
</dbReference>
<dbReference type="GO" id="GO:0031491">
    <property type="term" value="F:nucleosome binding"/>
    <property type="evidence" value="ECO:0007669"/>
    <property type="project" value="TreeGrafter"/>
</dbReference>
<comment type="caution">
    <text evidence="23">The sequence shown here is derived from an EMBL/GenBank/DDBJ whole genome shotgun (WGS) entry which is preliminary data.</text>
</comment>
<evidence type="ECO:0000256" key="19">
    <source>
        <dbReference type="SAM" id="Phobius"/>
    </source>
</evidence>
<name>A0A8J6HIB0_TENMO</name>
<dbReference type="FunFam" id="3.30.420.140:FF:000004">
    <property type="entry name" value="Transcription elongation factor spt6"/>
    <property type="match status" value="1"/>
</dbReference>
<keyword evidence="6" id="KW-0597">Phosphoprotein</keyword>
<keyword evidence="10 19" id="KW-0472">Membrane</keyword>
<feature type="region of interest" description="Disordered" evidence="18">
    <location>
        <begin position="1175"/>
        <end position="1211"/>
    </location>
</feature>
<dbReference type="FunFam" id="1.10.3500.10:FF:000006">
    <property type="entry name" value="Transcription elongation factor spt6"/>
    <property type="match status" value="1"/>
</dbReference>
<keyword evidence="13" id="KW-0539">Nucleus</keyword>
<evidence type="ECO:0000256" key="5">
    <source>
        <dbReference type="ARBA" id="ARBA00020248"/>
    </source>
</evidence>
<evidence type="ECO:0000259" key="22">
    <source>
        <dbReference type="PROSITE" id="PS50203"/>
    </source>
</evidence>
<dbReference type="Gene3D" id="3.30.420.140">
    <property type="entry name" value="YqgF/RNase H-like domain"/>
    <property type="match status" value="1"/>
</dbReference>
<dbReference type="InterPro" id="IPR023323">
    <property type="entry name" value="Tex-like_dom_sf"/>
</dbReference>
<dbReference type="SUPFAM" id="SSF54001">
    <property type="entry name" value="Cysteine proteinases"/>
    <property type="match status" value="1"/>
</dbReference>
<feature type="compositionally biased region" description="Basic and acidic residues" evidence="18">
    <location>
        <begin position="2706"/>
        <end position="2719"/>
    </location>
</feature>
<feature type="compositionally biased region" description="Acidic residues" evidence="18">
    <location>
        <begin position="989"/>
        <end position="998"/>
    </location>
</feature>
<dbReference type="Pfam" id="PF17674">
    <property type="entry name" value="HHH_9"/>
    <property type="match status" value="1"/>
</dbReference>
<dbReference type="InterPro" id="IPR022682">
    <property type="entry name" value="Calpain_domain_III"/>
</dbReference>
<feature type="transmembrane region" description="Helical" evidence="19">
    <location>
        <begin position="2850"/>
        <end position="2873"/>
    </location>
</feature>
<dbReference type="InterPro" id="IPR037027">
    <property type="entry name" value="YqgF/RNaseH-like_dom_sf"/>
</dbReference>
<dbReference type="SUPFAM" id="SSF116846">
    <property type="entry name" value="MIT domain"/>
    <property type="match status" value="2"/>
</dbReference>
<dbReference type="GO" id="GO:0140673">
    <property type="term" value="P:transcription elongation-coupled chromatin remodeling"/>
    <property type="evidence" value="ECO:0007669"/>
    <property type="project" value="InterPro"/>
</dbReference>
<feature type="region of interest" description="Disordered" evidence="18">
    <location>
        <begin position="1066"/>
        <end position="1152"/>
    </location>
</feature>
<dbReference type="FunFam" id="1.10.150.850:FF:000004">
    <property type="entry name" value="Transcription elongation factor SPT6"/>
    <property type="match status" value="1"/>
</dbReference>
<dbReference type="InterPro" id="IPR035018">
    <property type="entry name" value="Spt6_SH2_C"/>
</dbReference>
<evidence type="ECO:0000256" key="18">
    <source>
        <dbReference type="SAM" id="MobiDB-lite"/>
    </source>
</evidence>
<dbReference type="InterPro" id="IPR007305">
    <property type="entry name" value="Vesicle_transpt_Got1/SFT2"/>
</dbReference>
<dbReference type="FunFam" id="3.30.505.10:FF:000089">
    <property type="entry name" value="Transcription elongation factor spt6"/>
    <property type="match status" value="1"/>
</dbReference>
<dbReference type="InterPro" id="IPR000980">
    <property type="entry name" value="SH2"/>
</dbReference>
<dbReference type="Pfam" id="PF14635">
    <property type="entry name" value="HHH_7"/>
    <property type="match status" value="1"/>
</dbReference>
<dbReference type="InterPro" id="IPR001300">
    <property type="entry name" value="Peptidase_C2_calpain_cat"/>
</dbReference>
<feature type="active site" evidence="15 17">
    <location>
        <position position="626"/>
    </location>
</feature>
<dbReference type="GO" id="GO:0008023">
    <property type="term" value="C:transcription elongation factor complex"/>
    <property type="evidence" value="ECO:0007669"/>
    <property type="project" value="TreeGrafter"/>
</dbReference>
<feature type="region of interest" description="Disordered" evidence="18">
    <location>
        <begin position="2470"/>
        <end position="2496"/>
    </location>
</feature>
<dbReference type="PROSITE" id="PS50203">
    <property type="entry name" value="CALPAIN_CAT"/>
    <property type="match status" value="1"/>
</dbReference>
<evidence type="ECO:0000313" key="24">
    <source>
        <dbReference type="Proteomes" id="UP000719412"/>
    </source>
</evidence>
<feature type="compositionally biased region" description="Polar residues" evidence="18">
    <location>
        <begin position="2486"/>
        <end position="2496"/>
    </location>
</feature>
<dbReference type="InterPro" id="IPR036181">
    <property type="entry name" value="MIT_dom_sf"/>
</dbReference>
<evidence type="ECO:0000256" key="11">
    <source>
        <dbReference type="ARBA" id="ARBA00023163"/>
    </source>
</evidence>
<feature type="region of interest" description="Disordered" evidence="18">
    <location>
        <begin position="1445"/>
        <end position="1475"/>
    </location>
</feature>
<dbReference type="SUPFAM" id="SSF158832">
    <property type="entry name" value="Tex N-terminal region-like"/>
    <property type="match status" value="1"/>
</dbReference>
<dbReference type="Gene3D" id="3.90.70.10">
    <property type="entry name" value="Cysteine proteinases"/>
    <property type="match status" value="1"/>
</dbReference>
<dbReference type="InterPro" id="IPR035019">
    <property type="entry name" value="Spt6_SH2_N"/>
</dbReference>
<dbReference type="Gene3D" id="3.30.505.10">
    <property type="entry name" value="SH2 domain"/>
    <property type="match status" value="2"/>
</dbReference>
<dbReference type="Gene3D" id="1.20.58.80">
    <property type="entry name" value="Phosphotransferase system, lactose/cellobiose-type IIA subunit"/>
    <property type="match status" value="2"/>
</dbReference>
<dbReference type="Pfam" id="PF22706">
    <property type="entry name" value="Tex_central_region"/>
    <property type="match status" value="1"/>
</dbReference>
<keyword evidence="8 19" id="KW-1133">Transmembrane helix</keyword>
<protein>
    <recommendedName>
        <fullName evidence="5">Transcription elongation factor SPT6</fullName>
    </recommendedName>
    <alternativeName>
        <fullName evidence="14">Transcription elongation factor spt6</fullName>
    </alternativeName>
</protein>
<dbReference type="SMART" id="SM00732">
    <property type="entry name" value="YqgFc"/>
    <property type="match status" value="1"/>
</dbReference>
<feature type="active site" evidence="15 17">
    <location>
        <position position="646"/>
    </location>
</feature>
<dbReference type="GO" id="GO:0005737">
    <property type="term" value="C:cytoplasm"/>
    <property type="evidence" value="ECO:0007669"/>
    <property type="project" value="UniProtKB-ARBA"/>
</dbReference>
<evidence type="ECO:0000256" key="14">
    <source>
        <dbReference type="ARBA" id="ARBA00070625"/>
    </source>
</evidence>
<evidence type="ECO:0000256" key="2">
    <source>
        <dbReference type="ARBA" id="ARBA00004141"/>
    </source>
</evidence>
<dbReference type="PRINTS" id="PR00704">
    <property type="entry name" value="CALPAIN"/>
</dbReference>
<comment type="subcellular location">
    <subcellularLocation>
        <location evidence="2">Membrane</location>
        <topology evidence="2">Multi-pass membrane protein</topology>
    </subcellularLocation>
    <subcellularLocation>
        <location evidence="1">Nucleus</location>
    </subcellularLocation>
</comment>
<feature type="compositionally biased region" description="Polar residues" evidence="18">
    <location>
        <begin position="2544"/>
        <end position="2580"/>
    </location>
</feature>
<dbReference type="Gene3D" id="1.10.10.2740">
    <property type="entry name" value="Spt6, Death-like domain"/>
    <property type="match status" value="1"/>
</dbReference>
<dbReference type="FunFam" id="1.10.10.650:FF:000002">
    <property type="entry name" value="Transcription elongation factor spt6"/>
    <property type="match status" value="1"/>
</dbReference>
<dbReference type="InterPro" id="IPR012340">
    <property type="entry name" value="NA-bd_OB-fold"/>
</dbReference>
<dbReference type="SMART" id="SM00745">
    <property type="entry name" value="MIT"/>
    <property type="match status" value="2"/>
</dbReference>
<feature type="domain" description="SH2" evidence="20">
    <location>
        <begin position="2276"/>
        <end position="2366"/>
    </location>
</feature>
<dbReference type="Pfam" id="PF14641">
    <property type="entry name" value="HTH_44"/>
    <property type="match status" value="1"/>
</dbReference>
<organism evidence="23 24">
    <name type="scientific">Tenebrio molitor</name>
    <name type="common">Yellow mealworm beetle</name>
    <dbReference type="NCBI Taxonomy" id="7067"/>
    <lineage>
        <taxon>Eukaryota</taxon>
        <taxon>Metazoa</taxon>
        <taxon>Ecdysozoa</taxon>
        <taxon>Arthropoda</taxon>
        <taxon>Hexapoda</taxon>
        <taxon>Insecta</taxon>
        <taxon>Pterygota</taxon>
        <taxon>Neoptera</taxon>
        <taxon>Endopterygota</taxon>
        <taxon>Coleoptera</taxon>
        <taxon>Polyphaga</taxon>
        <taxon>Cucujiformia</taxon>
        <taxon>Tenebrionidae</taxon>
        <taxon>Tenebrio</taxon>
    </lineage>
</organism>
<feature type="compositionally biased region" description="Acidic residues" evidence="18">
    <location>
        <begin position="1010"/>
        <end position="1023"/>
    </location>
</feature>
<keyword evidence="24" id="KW-1185">Reference proteome</keyword>
<evidence type="ECO:0000256" key="13">
    <source>
        <dbReference type="ARBA" id="ARBA00023242"/>
    </source>
</evidence>
<feature type="active site" evidence="15 17">
    <location>
        <position position="458"/>
    </location>
</feature>
<dbReference type="InterPro" id="IPR032706">
    <property type="entry name" value="Spt6_HHH"/>
</dbReference>
<evidence type="ECO:0000313" key="23">
    <source>
        <dbReference type="EMBL" id="KAH0814802.1"/>
    </source>
</evidence>
<reference evidence="23" key="1">
    <citation type="journal article" date="2020" name="J Insects Food Feed">
        <title>The yellow mealworm (Tenebrio molitor) genome: a resource for the emerging insects as food and feed industry.</title>
        <authorList>
            <person name="Eriksson T."/>
            <person name="Andere A."/>
            <person name="Kelstrup H."/>
            <person name="Emery V."/>
            <person name="Picard C."/>
        </authorList>
    </citation>
    <scope>NUCLEOTIDE SEQUENCE</scope>
    <source>
        <strain evidence="23">Stoneville</strain>
        <tissue evidence="23">Whole head</tissue>
    </source>
</reference>
<dbReference type="GO" id="GO:0042393">
    <property type="term" value="F:histone binding"/>
    <property type="evidence" value="ECO:0007669"/>
    <property type="project" value="TreeGrafter"/>
</dbReference>
<proteinExistence type="inferred from homology"/>
<feature type="compositionally biased region" description="Basic and acidic residues" evidence="18">
    <location>
        <begin position="2239"/>
        <end position="2251"/>
    </location>
</feature>
<dbReference type="InterPro" id="IPR010994">
    <property type="entry name" value="RuvA_2-like"/>
</dbReference>
<dbReference type="InterPro" id="IPR017072">
    <property type="entry name" value="TF_Spt6"/>
</dbReference>
<feature type="compositionally biased region" description="Acidic residues" evidence="18">
    <location>
        <begin position="1114"/>
        <end position="1133"/>
    </location>
</feature>
<feature type="region of interest" description="Disordered" evidence="18">
    <location>
        <begin position="2239"/>
        <end position="2269"/>
    </location>
</feature>
<evidence type="ECO:0000256" key="8">
    <source>
        <dbReference type="ARBA" id="ARBA00022989"/>
    </source>
</evidence>
<feature type="domain" description="S1 motif" evidence="21">
    <location>
        <begin position="2178"/>
        <end position="2233"/>
    </location>
</feature>
<dbReference type="GO" id="GO:0004198">
    <property type="term" value="F:calcium-dependent cysteine-type endopeptidase activity"/>
    <property type="evidence" value="ECO:0007669"/>
    <property type="project" value="InterPro"/>
</dbReference>
<dbReference type="GO" id="GO:0060429">
    <property type="term" value="P:epithelium development"/>
    <property type="evidence" value="ECO:0007669"/>
    <property type="project" value="UniProtKB-ARBA"/>
</dbReference>
<evidence type="ECO:0000256" key="7">
    <source>
        <dbReference type="ARBA" id="ARBA00022692"/>
    </source>
</evidence>
<dbReference type="GO" id="GO:0016020">
    <property type="term" value="C:membrane"/>
    <property type="evidence" value="ECO:0007669"/>
    <property type="project" value="UniProtKB-SubCell"/>
</dbReference>
<evidence type="ECO:0000256" key="4">
    <source>
        <dbReference type="ARBA" id="ARBA00009253"/>
    </source>
</evidence>
<gene>
    <name evidence="23" type="ORF">GEV33_007988</name>
</gene>
<dbReference type="Pfam" id="PF01067">
    <property type="entry name" value="Calpain_III"/>
    <property type="match status" value="1"/>
</dbReference>
<dbReference type="PROSITE" id="PS50126">
    <property type="entry name" value="S1"/>
    <property type="match status" value="1"/>
</dbReference>
<dbReference type="Proteomes" id="UP000719412">
    <property type="component" value="Unassembled WGS sequence"/>
</dbReference>
<dbReference type="InterPro" id="IPR028083">
    <property type="entry name" value="Spt6_acidic_N_dom"/>
</dbReference>
<dbReference type="InterPro" id="IPR036860">
    <property type="entry name" value="SH2_dom_sf"/>
</dbReference>
<dbReference type="GO" id="GO:0034728">
    <property type="term" value="P:nucleosome organization"/>
    <property type="evidence" value="ECO:0007669"/>
    <property type="project" value="TreeGrafter"/>
</dbReference>
<feature type="compositionally biased region" description="Polar residues" evidence="18">
    <location>
        <begin position="2729"/>
        <end position="2742"/>
    </location>
</feature>
<dbReference type="GO" id="GO:0003677">
    <property type="term" value="F:DNA binding"/>
    <property type="evidence" value="ECO:0007669"/>
    <property type="project" value="InterPro"/>
</dbReference>
<dbReference type="CDD" id="cd00164">
    <property type="entry name" value="S1_like"/>
    <property type="match status" value="1"/>
</dbReference>
<feature type="compositionally biased region" description="Basic residues" evidence="18">
    <location>
        <begin position="1198"/>
        <end position="1211"/>
    </location>
</feature>
<feature type="region of interest" description="Disordered" evidence="18">
    <location>
        <begin position="979"/>
        <end position="1049"/>
    </location>
</feature>
<evidence type="ECO:0000256" key="3">
    <source>
        <dbReference type="ARBA" id="ARBA00007623"/>
    </source>
</evidence>
<dbReference type="FunFam" id="3.30.505.10:FF:000030">
    <property type="entry name" value="Transcription elongation factor spt6"/>
    <property type="match status" value="1"/>
</dbReference>
<dbReference type="CDD" id="cd09918">
    <property type="entry name" value="SH2_Nterm_SPT6_like"/>
    <property type="match status" value="1"/>
</dbReference>
<keyword evidence="17" id="KW-0645">Protease</keyword>
<feature type="compositionally biased region" description="Polar residues" evidence="18">
    <location>
        <begin position="2694"/>
        <end position="2703"/>
    </location>
</feature>
<dbReference type="PROSITE" id="PS50001">
    <property type="entry name" value="SH2"/>
    <property type="match status" value="1"/>
</dbReference>
<keyword evidence="17" id="KW-0378">Hydrolase</keyword>
<evidence type="ECO:0000259" key="21">
    <source>
        <dbReference type="PROSITE" id="PS50126"/>
    </source>
</evidence>
<dbReference type="InterPro" id="IPR028088">
    <property type="entry name" value="Spt6_HTH_DNA-bd_dom"/>
</dbReference>
<comment type="similarity">
    <text evidence="4">Belongs to the SPT6 family.</text>
</comment>
<dbReference type="FunFam" id="1.10.10.2740:FF:000001">
    <property type="entry name" value="Transcription elongation factor spt6"/>
    <property type="match status" value="1"/>
</dbReference>
<dbReference type="InterPro" id="IPR007330">
    <property type="entry name" value="MIT_dom"/>
</dbReference>
<dbReference type="InterPro" id="IPR028231">
    <property type="entry name" value="Spt6_YqgF"/>
</dbReference>
<dbReference type="GO" id="GO:0012505">
    <property type="term" value="C:endomembrane system"/>
    <property type="evidence" value="ECO:0007669"/>
    <property type="project" value="UniProtKB-ARBA"/>
</dbReference>
<dbReference type="SMART" id="SM00252">
    <property type="entry name" value="SH2"/>
    <property type="match status" value="1"/>
</dbReference>
<evidence type="ECO:0000256" key="1">
    <source>
        <dbReference type="ARBA" id="ARBA00004123"/>
    </source>
</evidence>
<feature type="domain" description="Calpain catalytic" evidence="22">
    <location>
        <begin position="406"/>
        <end position="708"/>
    </location>
</feature>
<evidence type="ECO:0000256" key="9">
    <source>
        <dbReference type="ARBA" id="ARBA00023054"/>
    </source>
</evidence>
<dbReference type="InterPro" id="IPR035420">
    <property type="entry name" value="Spt6_SH2"/>
</dbReference>
<dbReference type="SMART" id="SM00720">
    <property type="entry name" value="calpain_III"/>
    <property type="match status" value="1"/>
</dbReference>
<reference evidence="23" key="2">
    <citation type="submission" date="2021-08" db="EMBL/GenBank/DDBJ databases">
        <authorList>
            <person name="Eriksson T."/>
        </authorList>
    </citation>
    <scope>NUCLEOTIDE SEQUENCE</scope>
    <source>
        <strain evidence="23">Stoneville</strain>
        <tissue evidence="23">Whole head</tissue>
    </source>
</reference>
<dbReference type="Pfam" id="PF00648">
    <property type="entry name" value="Peptidase_C2"/>
    <property type="match status" value="1"/>
</dbReference>
<dbReference type="CDD" id="cd00044">
    <property type="entry name" value="CysPc"/>
    <property type="match status" value="1"/>
</dbReference>
<dbReference type="GO" id="GO:0016192">
    <property type="term" value="P:vesicle-mediated transport"/>
    <property type="evidence" value="ECO:0007669"/>
    <property type="project" value="InterPro"/>
</dbReference>
<evidence type="ECO:0000256" key="12">
    <source>
        <dbReference type="ARBA" id="ARBA00023186"/>
    </source>
</evidence>
<feature type="compositionally biased region" description="Basic and acidic residues" evidence="18">
    <location>
        <begin position="2259"/>
        <end position="2269"/>
    </location>
</feature>
<keyword evidence="7 19" id="KW-0812">Transmembrane</keyword>
<dbReference type="SUPFAM" id="SSF50249">
    <property type="entry name" value="Nucleic acid-binding proteins"/>
    <property type="match status" value="1"/>
</dbReference>
<dbReference type="PANTHER" id="PTHR10145:SF6">
    <property type="entry name" value="TRANSCRIPTION ELONGATION FACTOR SPT6"/>
    <property type="match status" value="1"/>
</dbReference>
<dbReference type="Pfam" id="PF14633">
    <property type="entry name" value="SH2_2"/>
    <property type="match status" value="1"/>
</dbReference>
<evidence type="ECO:0000259" key="20">
    <source>
        <dbReference type="PROSITE" id="PS50001"/>
    </source>
</evidence>
<keyword evidence="17" id="KW-0788">Thiol protease</keyword>
<dbReference type="InterPro" id="IPR055179">
    <property type="entry name" value="Tex-like_central_region"/>
</dbReference>
<dbReference type="InterPro" id="IPR041692">
    <property type="entry name" value="HHH_9"/>
</dbReference>
<dbReference type="GO" id="GO:0006508">
    <property type="term" value="P:proteolysis"/>
    <property type="evidence" value="ECO:0007669"/>
    <property type="project" value="UniProtKB-KW"/>
</dbReference>
<dbReference type="InterPro" id="IPR006641">
    <property type="entry name" value="YqgF/RNaseH-like_dom"/>
</dbReference>
<dbReference type="CDD" id="cd09928">
    <property type="entry name" value="SH2_Cterm_SPT6_like"/>
    <property type="match status" value="1"/>
</dbReference>
<dbReference type="InterPro" id="IPR012337">
    <property type="entry name" value="RNaseH-like_sf"/>
</dbReference>
<dbReference type="SUPFAM" id="SSF47781">
    <property type="entry name" value="RuvA domain 2-like"/>
    <property type="match status" value="2"/>
</dbReference>
<sequence>MFSLCSPLSGVGINLPRVQIKNLKLAKFTVGNCAEGANARREIAAKVLIMVHPNRIFEDKVQDICIVAVLDERLLELTQGINYMGAVKASPNCRVHLGVDSISPRINLVEYEFYSGKYSVKCIFGGEPCGDRLRSGTQYDKCAISGCTPRPTYRPQLHFSHTPAVIGAPAKHPTQLLSQYYSGPGQLVEDAVEAAKKAVQFDQEGQLEPSIYYYEAAATLLERATTLLEPDKATSFKSKAIEYRNRAGELRSSFDKETKIVEGDANKERVQKCYFLLQQAIEEDEAGDKDDAVELYAQAIEFITQNSDLMQGELKRLALQALDRAEALKGIKREPKVEKTIPAAATATRVTPPLHRGSSAHLQVTGNDVYTDEEKAVLLYTSNVNRREYVPFMSVDLSERFQYSIPFTDKDGHLALSPKQRREFSSWVRPQDLCSEPSIVDGPAPNYLNIKQTVISDCSFVASLAVSALYEKRFGRKLVTAIIYPQSKNKQPRYNPFGKYMIKLHVNGVARKIIIDDYLPANRYGQLLCSYSSNKREFWISLLEKAYMKLMGGYDFPGSNSNIDLHALTGWIPERTAIRNNDPDFNRDALFATLESRLAKGDVLVTVATGELSDADAERSGLVPTHAYAVMDVQTVDGVRLLKLKNPWSHLRWRGRYSELDTKRWTPELQRHLHYDPGSAAQFDNGVFWIDYDSVCAFFDVFYMNWNPELFKCTFCIHQSWNAGTGPVKDLYSVAANPQYSLDVNTNASGAVWLLLTRHITDIEDFRENKEYITVLVYKSNGKRIYYPYDPPPFIDGVKINSPHYLCKIILGPGSASKYTIVISQYEKSTTIYYTLRAYATCPFSLKKIGDPYRFQKQVTDEWRGPTAGGCPNHPLTHKNNPKFRLEIESGSNNQVFVELKGPKQYQLGVDVTILKVNDDSVTAPFRSKSSGAYRSGYVILEVENVPSGVLQIVPSTFLPAQEGPFILLEEAVEPHERKKLKKVKAMDSSDEEEEDDDERLREELKDLIDDAPIEESEGEDSDASGGEKRKKSDDELDDRLEDEDYDLIEENLGVKVERRKFKRLRRIQDEESDGEDQGDESQDRDAIAMDLFSDDDDERRSERSHRPAVEPEQFNEEEEEGDYSDADDFIVDDDGRPIAEKKRKRKPIFTDAALQEAQETFGVDFDYDEFSKYEQDDYEEEDDEEDEYEEDEEGERRRRPKKTARKKPTKKSIFEVYEPSELKRGFFTDLDNEIRNTDIPERMQIREVAITAVPEDSMELDIEAEWIYKQAFCKATVSNMDANLTAEARERQKKGPQTVGKIRKALDFMRNQQLEVPFIAFYRKEYVQPELNINDLWKVYKYDAKWCQLKTRKENLMALFEKMRSYQLDQIMKDPDAPIPENVRLIRDSDIDRLNSVQTAEELQDVHNHFVLYYASDLPAMHAAWKTKEKERKKQERRAARLKLIAESEDGADIPDELEEEQDDEPEPETLKYANRSGSYALCTKAGLDALAKKFGLSPEHFAENLRDNYQRHEVEQEPVEPPDVARQFVSVKFATVEEVLQAAKYMVALQIAREPLVRKCVREVFFERAKMTVRPTKKGMKVIDETHNCYSMKYIKDKPVRDLTGDQFLKLTLAEEENLLTVTINENIEGNTSGSYIDEVKQLYIRDEFSKNVQDWNALRMECVERALTRCVLPDLRSELKRTLLAEAKESVLKACCRKLYNWIKVAPYSVTFPEEDEDEWDTSKGIRVMGLAYVPDYSQSAFACIATPDGEITDHRRLPHILKRKNSYKPDEKMMKESDLSTLRDFILTKKPHVIAIGGESREALMIADDLKAIVTDLVENEQFPTVKVEIIDNELAKVYAISNKGVADFRDYPELLRQAISLARKMQDPLVEYSQLCNEDEEILSLRFHPLQEQISKDELLEAVCLEFVNRTNEVGVDVNLAVQQAHKSNLVQFICGLGPRKGQALLRLLKQTNQRLENRTQLVTACHMGPKVFINCSGFIKIDTNSLGDSTEAYVEILDGSRVHPETYEWARKMAVDALEYDDDEGANPAGALEEILEAPERLKDLDLDAFAEELERQGFGNKSITLYDIRAELNCRYKDLRTPFRSANPEELFDMLTKETPETFYIGKMVTASVVGIARRKPQGEQLDHANPVRNDETRLWQCPFCLKNDFPELSDVWNHFDAGACPGQATGVKLRLDNGISGYIYIRNISDKNVSNPEERVGIGQLIHCRIMKIDVERFSVDCTSKSSDLLDKNHEWRPPRDPYYDQEQEDKDTRTETELKKNKQRQTYIKRVIVHPAFHNISYVEAEKCMANMDQGEVIVRPSSKGADHLTITWKVGDNIYQHIDVREEGKANAFSLGKTLWIGGEEFEDLDEIIARHVTPMAAHARDLLYFKYYRETNGGHKDKAEEVVKEEKKKNPSKIHYIVSASKSCPGKFLLSYLPRNKCRHEFISVTPEGFRFRKQLFDSVASLFKWFKEHFRDPIPGGMTPGTPRAGSGRTPYQATGTTPTFNAMNSEAIQRVAQNLPTHMMQTLSAVANQTPHYPHTPGGAYGASNYINTPYTPSGQTPFMTPYQTPHAQQTPRYGQQTPSQHLPPTAAPHMNGPFLHPGAVTPSQRTPSYRNPTQSPLVQSSPHPSPHARSYAGSDHGRGYGDASRGFPGESPRGYSSGRSYDGHSRGSYNTESTDWQKAAEAWANRSKGTPRSEGSRNTPRSGGQRTPRYDDIRSELERTRMKNVGKSPRSLRSTPRTNTSPHSMSLGDATPLYDESKDLDEYLLLQSDQKKSFKLQIPTIQKPNLTNWFKREEPTEDNSWFQETKKGCCPSLTRFQRIALFGLCIVMGTLCFSLSLMYVPVLLFKARKFALLFTLGSLFFVLSFFFLWGPLAYLKHMFSRERLLLTVLSSPSCGP</sequence>
<dbReference type="Gene3D" id="2.40.50.140">
    <property type="entry name" value="Nucleic acid-binding proteins"/>
    <property type="match status" value="1"/>
</dbReference>
<evidence type="ECO:0000256" key="6">
    <source>
        <dbReference type="ARBA" id="ARBA00022553"/>
    </source>
</evidence>
<dbReference type="Gene3D" id="1.10.3500.10">
    <property type="entry name" value="Tex N-terminal region-like"/>
    <property type="match status" value="1"/>
</dbReference>
<feature type="transmembrane region" description="Helical" evidence="19">
    <location>
        <begin position="2817"/>
        <end position="2838"/>
    </location>
</feature>
<dbReference type="InterPro" id="IPR036213">
    <property type="entry name" value="Calpain_III_sf"/>
</dbReference>
<dbReference type="Pfam" id="PF14632">
    <property type="entry name" value="SPT6_acidic"/>
    <property type="match status" value="1"/>
</dbReference>
<dbReference type="InterPro" id="IPR022683">
    <property type="entry name" value="Calpain_III"/>
</dbReference>
<dbReference type="Gene3D" id="1.10.10.650">
    <property type="entry name" value="RuvA domain 2-like"/>
    <property type="match status" value="1"/>
</dbReference>
<dbReference type="EMBL" id="JABDTM020023908">
    <property type="protein sequence ID" value="KAH0814802.1"/>
    <property type="molecule type" value="Genomic_DNA"/>
</dbReference>